<protein>
    <submittedName>
        <fullName evidence="1">Uncharacterized protein</fullName>
    </submittedName>
</protein>
<name>A0A0E9T3A3_ANGAN</name>
<dbReference type="EMBL" id="GBXM01060615">
    <property type="protein sequence ID" value="JAH47962.1"/>
    <property type="molecule type" value="Transcribed_RNA"/>
</dbReference>
<reference evidence="1" key="1">
    <citation type="submission" date="2014-11" db="EMBL/GenBank/DDBJ databases">
        <authorList>
            <person name="Amaro Gonzalez C."/>
        </authorList>
    </citation>
    <scope>NUCLEOTIDE SEQUENCE</scope>
</reference>
<reference evidence="1" key="2">
    <citation type="journal article" date="2015" name="Fish Shellfish Immunol.">
        <title>Early steps in the European eel (Anguilla anguilla)-Vibrio vulnificus interaction in the gills: Role of the RtxA13 toxin.</title>
        <authorList>
            <person name="Callol A."/>
            <person name="Pajuelo D."/>
            <person name="Ebbesson L."/>
            <person name="Teles M."/>
            <person name="MacKenzie S."/>
            <person name="Amaro C."/>
        </authorList>
    </citation>
    <scope>NUCLEOTIDE SEQUENCE</scope>
</reference>
<accession>A0A0E9T3A3</accession>
<organism evidence="1">
    <name type="scientific">Anguilla anguilla</name>
    <name type="common">European freshwater eel</name>
    <name type="synonym">Muraena anguilla</name>
    <dbReference type="NCBI Taxonomy" id="7936"/>
    <lineage>
        <taxon>Eukaryota</taxon>
        <taxon>Metazoa</taxon>
        <taxon>Chordata</taxon>
        <taxon>Craniata</taxon>
        <taxon>Vertebrata</taxon>
        <taxon>Euteleostomi</taxon>
        <taxon>Actinopterygii</taxon>
        <taxon>Neopterygii</taxon>
        <taxon>Teleostei</taxon>
        <taxon>Anguilliformes</taxon>
        <taxon>Anguillidae</taxon>
        <taxon>Anguilla</taxon>
    </lineage>
</organism>
<proteinExistence type="predicted"/>
<evidence type="ECO:0000313" key="1">
    <source>
        <dbReference type="EMBL" id="JAH47962.1"/>
    </source>
</evidence>
<dbReference type="AlphaFoldDB" id="A0A0E9T3A3"/>
<sequence>MGQSQWEVCIMGQSQWEEGLLPKGTNQE</sequence>